<dbReference type="AlphaFoldDB" id="A0AAE4FS57"/>
<sequence length="286" mass="32332">MNILYRLKLLINVLRGKYNPVFIILTAEPKLVMDNQLLYGKNVFITGAGQNIGRSIALEMAKQGANIYFLDLDLDKCKKLELELSTYAVQSKGFQADITNQQDIDQIIEYLSQENITIDTLVNNIGIAVRKSRIDDFYLSDWKMVYDTNVFSPLYLTQLVANNMIKTSTKGSIIFITSIHQWLIHNDPSYSSSKAALGMVIKEMAIDLSKFGIRVNGIAPGFVKEDEQGYPRYWQYGQLQKTSIPPKYIGRAVVYLASDYFSRFTTGAVLTVDNGVTSLNFRSQQS</sequence>
<comment type="similarity">
    <text evidence="1">Belongs to the short-chain dehydrogenases/reductases (SDR) family.</text>
</comment>
<keyword evidence="4" id="KW-1185">Reference proteome</keyword>
<dbReference type="PANTHER" id="PTHR43669">
    <property type="entry name" value="5-KETO-D-GLUCONATE 5-REDUCTASE"/>
    <property type="match status" value="1"/>
</dbReference>
<keyword evidence="2 3" id="KW-0560">Oxidoreductase</keyword>
<dbReference type="InterPro" id="IPR036291">
    <property type="entry name" value="NAD(P)-bd_dom_sf"/>
</dbReference>
<evidence type="ECO:0000256" key="2">
    <source>
        <dbReference type="ARBA" id="ARBA00023002"/>
    </source>
</evidence>
<dbReference type="RefSeq" id="WP_322878404.1">
    <property type="nucleotide sequence ID" value="NZ_JAVMIP010000009.1"/>
</dbReference>
<evidence type="ECO:0000256" key="1">
    <source>
        <dbReference type="ARBA" id="ARBA00006484"/>
    </source>
</evidence>
<dbReference type="Proteomes" id="UP001268256">
    <property type="component" value="Unassembled WGS sequence"/>
</dbReference>
<reference evidence="4" key="1">
    <citation type="submission" date="2023-07" db="EMBL/GenBank/DDBJ databases">
        <authorList>
            <person name="Luz R."/>
            <person name="Cordeiro R."/>
            <person name="Fonseca A."/>
            <person name="Goncalves V."/>
        </authorList>
    </citation>
    <scope>NUCLEOTIDE SEQUENCE [LARGE SCALE GENOMIC DNA]</scope>
    <source>
        <strain evidence="4">BACA0444</strain>
    </source>
</reference>
<organism evidence="3 4">
    <name type="scientific">Pseudocalidococcus azoricus BACA0444</name>
    <dbReference type="NCBI Taxonomy" id="2918990"/>
    <lineage>
        <taxon>Bacteria</taxon>
        <taxon>Bacillati</taxon>
        <taxon>Cyanobacteriota</taxon>
        <taxon>Cyanophyceae</taxon>
        <taxon>Acaryochloridales</taxon>
        <taxon>Thermosynechococcaceae</taxon>
        <taxon>Pseudocalidococcus</taxon>
        <taxon>Pseudocalidococcus azoricus</taxon>
    </lineage>
</organism>
<dbReference type="PRINTS" id="PR00081">
    <property type="entry name" value="GDHRDH"/>
</dbReference>
<dbReference type="EC" id="1.-.-.-" evidence="3"/>
<dbReference type="GO" id="GO:0016491">
    <property type="term" value="F:oxidoreductase activity"/>
    <property type="evidence" value="ECO:0007669"/>
    <property type="project" value="UniProtKB-KW"/>
</dbReference>
<evidence type="ECO:0000313" key="3">
    <source>
        <dbReference type="EMBL" id="MDS3861155.1"/>
    </source>
</evidence>
<dbReference type="PANTHER" id="PTHR43669:SF14">
    <property type="entry name" value="OXIDOREDUCTASE"/>
    <property type="match status" value="1"/>
</dbReference>
<name>A0AAE4FS57_9CYAN</name>
<dbReference type="PRINTS" id="PR00080">
    <property type="entry name" value="SDRFAMILY"/>
</dbReference>
<evidence type="ECO:0000313" key="4">
    <source>
        <dbReference type="Proteomes" id="UP001268256"/>
    </source>
</evidence>
<proteinExistence type="inferred from homology"/>
<protein>
    <submittedName>
        <fullName evidence="3">SDR family oxidoreductase</fullName>
        <ecNumber evidence="3">1.-.-.-</ecNumber>
    </submittedName>
</protein>
<dbReference type="Pfam" id="PF13561">
    <property type="entry name" value="adh_short_C2"/>
    <property type="match status" value="1"/>
</dbReference>
<dbReference type="SUPFAM" id="SSF51735">
    <property type="entry name" value="NAD(P)-binding Rossmann-fold domains"/>
    <property type="match status" value="1"/>
</dbReference>
<gene>
    <name evidence="3" type="ORF">RIF25_10090</name>
</gene>
<dbReference type="Gene3D" id="3.40.50.720">
    <property type="entry name" value="NAD(P)-binding Rossmann-like Domain"/>
    <property type="match status" value="1"/>
</dbReference>
<dbReference type="InterPro" id="IPR002347">
    <property type="entry name" value="SDR_fam"/>
</dbReference>
<accession>A0AAE4FS57</accession>
<dbReference type="EMBL" id="JAVMIP010000009">
    <property type="protein sequence ID" value="MDS3861155.1"/>
    <property type="molecule type" value="Genomic_DNA"/>
</dbReference>
<dbReference type="CDD" id="cd05233">
    <property type="entry name" value="SDR_c"/>
    <property type="match status" value="1"/>
</dbReference>
<comment type="caution">
    <text evidence="3">The sequence shown here is derived from an EMBL/GenBank/DDBJ whole genome shotgun (WGS) entry which is preliminary data.</text>
</comment>